<dbReference type="GO" id="GO:0005789">
    <property type="term" value="C:endoplasmic reticulum membrane"/>
    <property type="evidence" value="ECO:0007669"/>
    <property type="project" value="TreeGrafter"/>
</dbReference>
<dbReference type="GO" id="GO:0006888">
    <property type="term" value="P:endoplasmic reticulum to Golgi vesicle-mediated transport"/>
    <property type="evidence" value="ECO:0007669"/>
    <property type="project" value="TreeGrafter"/>
</dbReference>
<dbReference type="GO" id="GO:0005886">
    <property type="term" value="C:plasma membrane"/>
    <property type="evidence" value="ECO:0007669"/>
    <property type="project" value="TreeGrafter"/>
</dbReference>
<organism evidence="1 2">
    <name type="scientific">Magallana gigas</name>
    <name type="common">Pacific oyster</name>
    <name type="synonym">Crassostrea gigas</name>
    <dbReference type="NCBI Taxonomy" id="29159"/>
    <lineage>
        <taxon>Eukaryota</taxon>
        <taxon>Metazoa</taxon>
        <taxon>Spiralia</taxon>
        <taxon>Lophotrochozoa</taxon>
        <taxon>Mollusca</taxon>
        <taxon>Bivalvia</taxon>
        <taxon>Autobranchia</taxon>
        <taxon>Pteriomorphia</taxon>
        <taxon>Ostreida</taxon>
        <taxon>Ostreoidea</taxon>
        <taxon>Ostreidae</taxon>
        <taxon>Magallana</taxon>
    </lineage>
</organism>
<dbReference type="EnsemblMetazoa" id="G3754.1">
    <property type="protein sequence ID" value="G3754.1:cds"/>
    <property type="gene ID" value="G3754"/>
</dbReference>
<dbReference type="SUPFAM" id="SSF53335">
    <property type="entry name" value="S-adenosyl-L-methionine-dependent methyltransferases"/>
    <property type="match status" value="1"/>
</dbReference>
<proteinExistence type="predicted"/>
<dbReference type="Proteomes" id="UP000005408">
    <property type="component" value="Unassembled WGS sequence"/>
</dbReference>
<dbReference type="PANTHER" id="PTHR34009">
    <property type="entry name" value="PROTEIN STAR"/>
    <property type="match status" value="1"/>
</dbReference>
<dbReference type="InterPro" id="IPR053202">
    <property type="entry name" value="EGF_Rcpt_Signaling_Reg"/>
</dbReference>
<dbReference type="GO" id="GO:0016197">
    <property type="term" value="P:endosomal transport"/>
    <property type="evidence" value="ECO:0007669"/>
    <property type="project" value="TreeGrafter"/>
</dbReference>
<dbReference type="AlphaFoldDB" id="A0A8W8MZZ1"/>
<evidence type="ECO:0000313" key="1">
    <source>
        <dbReference type="EnsemblMetazoa" id="G3754.1:cds"/>
    </source>
</evidence>
<evidence type="ECO:0008006" key="3">
    <source>
        <dbReference type="Google" id="ProtNLM"/>
    </source>
</evidence>
<reference evidence="1" key="1">
    <citation type="submission" date="2022-08" db="UniProtKB">
        <authorList>
            <consortium name="EnsemblMetazoa"/>
        </authorList>
    </citation>
    <scope>IDENTIFICATION</scope>
    <source>
        <strain evidence="1">05x7-T-G4-1.051#20</strain>
    </source>
</reference>
<sequence>MKDADKQYPQAKQDEVIYNIFQKEGGFFVEIGAHDGQNLSNTLWLERQHFWSGLLIEANPDLCQKLDKLKRHAWRLCACLSSTKRSVIFIKGEVDTLGGIENVEGAEMAVLESLRDGLESNRFTVDVWSIEYRVWDGKHVVYEKSIDNLRSLRQYFNDIGGYSEYSQLSNDQNVSDGYALDVVFVRNKSYCEMYDSLPDGTKCSG</sequence>
<protein>
    <recommendedName>
        <fullName evidence="3">Methyltransferase FkbM domain-containing protein</fullName>
    </recommendedName>
</protein>
<accession>A0A8W8MZZ1</accession>
<name>A0A8W8MZZ1_MAGGI</name>
<dbReference type="PANTHER" id="PTHR34009:SF2">
    <property type="entry name" value="PROTEIN STAR"/>
    <property type="match status" value="1"/>
</dbReference>
<dbReference type="GO" id="GO:0031902">
    <property type="term" value="C:late endosome membrane"/>
    <property type="evidence" value="ECO:0007669"/>
    <property type="project" value="TreeGrafter"/>
</dbReference>
<keyword evidence="2" id="KW-1185">Reference proteome</keyword>
<dbReference type="Gene3D" id="3.40.50.150">
    <property type="entry name" value="Vaccinia Virus protein VP39"/>
    <property type="match status" value="1"/>
</dbReference>
<evidence type="ECO:0000313" key="2">
    <source>
        <dbReference type="Proteomes" id="UP000005408"/>
    </source>
</evidence>
<dbReference type="InterPro" id="IPR029063">
    <property type="entry name" value="SAM-dependent_MTases_sf"/>
</dbReference>
<dbReference type="GO" id="GO:0005794">
    <property type="term" value="C:Golgi apparatus"/>
    <property type="evidence" value="ECO:0007669"/>
    <property type="project" value="TreeGrafter"/>
</dbReference>